<dbReference type="Proteomes" id="UP000050741">
    <property type="component" value="Unassembled WGS sequence"/>
</dbReference>
<proteinExistence type="predicted"/>
<reference evidence="1" key="2">
    <citation type="submission" date="2014-05" db="EMBL/GenBank/DDBJ databases">
        <title>The genome and life-stage specific transcriptomes of Globodera pallida elucidate key aspects of plant parasitism by a cyst nematode.</title>
        <authorList>
            <person name="Cotton J.A."/>
            <person name="Lilley C.J."/>
            <person name="Jones L.M."/>
            <person name="Kikuchi T."/>
            <person name="Reid A.J."/>
            <person name="Thorpe P."/>
            <person name="Tsai I.J."/>
            <person name="Beasley H."/>
            <person name="Blok V."/>
            <person name="Cock P.J.A."/>
            <person name="Van den Akker S.E."/>
            <person name="Holroyd N."/>
            <person name="Hunt M."/>
            <person name="Mantelin S."/>
            <person name="Naghra H."/>
            <person name="Pain A."/>
            <person name="Palomares-Rius J.E."/>
            <person name="Zarowiecki M."/>
            <person name="Berriman M."/>
            <person name="Jones J.T."/>
            <person name="Urwin P.E."/>
        </authorList>
    </citation>
    <scope>NUCLEOTIDE SEQUENCE [LARGE SCALE GENOMIC DNA]</scope>
    <source>
        <strain evidence="1">Lindley</strain>
    </source>
</reference>
<evidence type="ECO:0000313" key="1">
    <source>
        <dbReference type="Proteomes" id="UP000050741"/>
    </source>
</evidence>
<dbReference type="WBParaSite" id="GPLIN_001299700">
    <property type="protein sequence ID" value="GPLIN_001299700"/>
    <property type="gene ID" value="GPLIN_001299700"/>
</dbReference>
<evidence type="ECO:0000313" key="2">
    <source>
        <dbReference type="WBParaSite" id="GPLIN_001299700"/>
    </source>
</evidence>
<name>A0A183CJE1_GLOPA</name>
<sequence>MIHRILLPAVHSFPVKRRAPHTIHSFFKHPLLLLACLFFFSDNTMKLGRYLGCVHPVASEVWSCILTRSTDDIVQAVSSTAVPSIPVEFNRYLFLPSHTLYEVIRHQNYADGLLNALKFCRRLNRLSNAG</sequence>
<dbReference type="AlphaFoldDB" id="A0A183CJE1"/>
<organism evidence="1 2">
    <name type="scientific">Globodera pallida</name>
    <name type="common">Potato cyst nematode worm</name>
    <name type="synonym">Heterodera pallida</name>
    <dbReference type="NCBI Taxonomy" id="36090"/>
    <lineage>
        <taxon>Eukaryota</taxon>
        <taxon>Metazoa</taxon>
        <taxon>Ecdysozoa</taxon>
        <taxon>Nematoda</taxon>
        <taxon>Chromadorea</taxon>
        <taxon>Rhabditida</taxon>
        <taxon>Tylenchina</taxon>
        <taxon>Tylenchomorpha</taxon>
        <taxon>Tylenchoidea</taxon>
        <taxon>Heteroderidae</taxon>
        <taxon>Heteroderinae</taxon>
        <taxon>Globodera</taxon>
    </lineage>
</organism>
<protein>
    <submittedName>
        <fullName evidence="2">F-box domain-containing protein</fullName>
    </submittedName>
</protein>
<reference evidence="1" key="1">
    <citation type="submission" date="2013-12" db="EMBL/GenBank/DDBJ databases">
        <authorList>
            <person name="Aslett M."/>
        </authorList>
    </citation>
    <scope>NUCLEOTIDE SEQUENCE [LARGE SCALE GENOMIC DNA]</scope>
    <source>
        <strain evidence="1">Lindley</strain>
    </source>
</reference>
<keyword evidence="1" id="KW-1185">Reference proteome</keyword>
<reference evidence="2" key="3">
    <citation type="submission" date="2016-06" db="UniProtKB">
        <authorList>
            <consortium name="WormBaseParasite"/>
        </authorList>
    </citation>
    <scope>IDENTIFICATION</scope>
</reference>
<accession>A0A183CJE1</accession>